<dbReference type="AlphaFoldDB" id="A0A0A9WHS8"/>
<dbReference type="SUPFAM" id="SSF56672">
    <property type="entry name" value="DNA/RNA polymerases"/>
    <property type="match status" value="1"/>
</dbReference>
<reference evidence="2" key="2">
    <citation type="submission" date="2014-07" db="EMBL/GenBank/DDBJ databases">
        <authorList>
            <person name="Hull J."/>
        </authorList>
    </citation>
    <scope>NUCLEOTIDE SEQUENCE</scope>
</reference>
<protein>
    <submittedName>
        <fullName evidence="2">Retrovirus-related Pol polyprotein from transposon TNT 1-94</fullName>
    </submittedName>
</protein>
<feature type="domain" description="Reverse transcriptase Ty1/copia-type" evidence="1">
    <location>
        <begin position="15"/>
        <end position="260"/>
    </location>
</feature>
<gene>
    <name evidence="2" type="primary">POLX_163</name>
    <name evidence="2" type="ORF">CM83_37356</name>
</gene>
<dbReference type="InterPro" id="IPR043502">
    <property type="entry name" value="DNA/RNA_pol_sf"/>
</dbReference>
<evidence type="ECO:0000259" key="1">
    <source>
        <dbReference type="Pfam" id="PF07727"/>
    </source>
</evidence>
<dbReference type="EMBL" id="GBHO01036260">
    <property type="protein sequence ID" value="JAG07344.1"/>
    <property type="molecule type" value="Transcribed_RNA"/>
</dbReference>
<proteinExistence type="predicted"/>
<dbReference type="GO" id="GO:0071897">
    <property type="term" value="P:DNA biosynthetic process"/>
    <property type="evidence" value="ECO:0007669"/>
    <property type="project" value="UniProtKB-ARBA"/>
</dbReference>
<reference evidence="2" key="1">
    <citation type="journal article" date="2014" name="PLoS ONE">
        <title>Transcriptome-Based Identification of ABC Transporters in the Western Tarnished Plant Bug Lygus hesperus.</title>
        <authorList>
            <person name="Hull J.J."/>
            <person name="Chaney K."/>
            <person name="Geib S.M."/>
            <person name="Fabrick J.A."/>
            <person name="Brent C.S."/>
            <person name="Walsh D."/>
            <person name="Lavine L.C."/>
        </authorList>
    </citation>
    <scope>NUCLEOTIDE SEQUENCE</scope>
</reference>
<dbReference type="PANTHER" id="PTHR11439:SF483">
    <property type="entry name" value="PEPTIDE SYNTHASE GLIP-LIKE, PUTATIVE (AFU_ORTHOLOGUE AFUA_3G12920)-RELATED"/>
    <property type="match status" value="1"/>
</dbReference>
<dbReference type="InterPro" id="IPR013103">
    <property type="entry name" value="RVT_2"/>
</dbReference>
<sequence length="505" mass="57756">WQLAMQSEIDCLLKNKTYILVEKPKNCNVVKNKWVYKIKRDSNGEISKFKARLVAKGCSQKLGIDYNETFSPVVRYSSLRLLFALAVKLNLKIDHLDVETAFLNGDLKETIFMAQPEGFVKKGEEHKVCLLNWAIYGLKQASRNWYEKTKDVFLKLNFKQSDYEQCIFSKINGEKVIIVALYVDDYFVFYNDNSECKKLKIELKANFNIKDLGSAKQVLGMTIERDTSKGTLKLHHKQFILNLLSKFGMSEAKPIGTPLEPGLKLEKIEKSDGSYPYQELVGSLMYLSVTCRPDIAYSASYLSQFNCAHNKSHFLAAKRVLRYLKATVDYGIEFLKSDGPLKCYVDADWGNDLIDRKSYSGFVFTMCGGAVHWESKKQRIVSLSSTEAEYISLSDGSREAIYLYNFIQNLIGTLSVYSSLIPKHGLLMMCDNQSALTLANNYVSNKRSKHIHIRYHYVRELVQSNKIKIEHLSTKEMLADFLTKSVPKEKHMFCCNGVGLRLLNS</sequence>
<name>A0A0A9WHS8_LYGHE</name>
<feature type="non-terminal residue" evidence="2">
    <location>
        <position position="1"/>
    </location>
</feature>
<accession>A0A0A9WHS8</accession>
<dbReference type="PANTHER" id="PTHR11439">
    <property type="entry name" value="GAG-POL-RELATED RETROTRANSPOSON"/>
    <property type="match status" value="1"/>
</dbReference>
<dbReference type="Pfam" id="PF07727">
    <property type="entry name" value="RVT_2"/>
    <property type="match status" value="1"/>
</dbReference>
<organism evidence="2">
    <name type="scientific">Lygus hesperus</name>
    <name type="common">Western plant bug</name>
    <dbReference type="NCBI Taxonomy" id="30085"/>
    <lineage>
        <taxon>Eukaryota</taxon>
        <taxon>Metazoa</taxon>
        <taxon>Ecdysozoa</taxon>
        <taxon>Arthropoda</taxon>
        <taxon>Hexapoda</taxon>
        <taxon>Insecta</taxon>
        <taxon>Pterygota</taxon>
        <taxon>Neoptera</taxon>
        <taxon>Paraneoptera</taxon>
        <taxon>Hemiptera</taxon>
        <taxon>Heteroptera</taxon>
        <taxon>Panheteroptera</taxon>
        <taxon>Cimicomorpha</taxon>
        <taxon>Miridae</taxon>
        <taxon>Mirini</taxon>
        <taxon>Lygus</taxon>
    </lineage>
</organism>
<evidence type="ECO:0000313" key="2">
    <source>
        <dbReference type="EMBL" id="JAG07344.1"/>
    </source>
</evidence>
<dbReference type="CDD" id="cd09272">
    <property type="entry name" value="RNase_HI_RT_Ty1"/>
    <property type="match status" value="1"/>
</dbReference>